<keyword evidence="1" id="KW-0812">Transmembrane</keyword>
<evidence type="ECO:0000313" key="3">
    <source>
        <dbReference type="Proteomes" id="UP000280099"/>
    </source>
</evidence>
<keyword evidence="1" id="KW-1133">Transmembrane helix</keyword>
<protein>
    <submittedName>
        <fullName evidence="2">Prepilin peptidase dependent protein B</fullName>
    </submittedName>
</protein>
<gene>
    <name evidence="2" type="ORF">DES31_1227</name>
</gene>
<keyword evidence="1" id="KW-0472">Membrane</keyword>
<name>A0A420XGA8_9PAST</name>
<reference evidence="2 3" key="1">
    <citation type="submission" date="2018-10" db="EMBL/GenBank/DDBJ databases">
        <title>Genomic Encyclopedia of Type Strains, Phase IV (KMG-IV): sequencing the most valuable type-strain genomes for metagenomic binning, comparative biology and taxonomic classification.</title>
        <authorList>
            <person name="Goeker M."/>
        </authorList>
    </citation>
    <scope>NUCLEOTIDE SEQUENCE [LARGE SCALE GENOMIC DNA]</scope>
    <source>
        <strain evidence="2 3">DSM 23800</strain>
    </source>
</reference>
<dbReference type="OrthoDB" id="5296662at2"/>
<dbReference type="AlphaFoldDB" id="A0A420XGA8"/>
<dbReference type="RefSeq" id="WP_121123098.1">
    <property type="nucleotide sequence ID" value="NZ_CP016604.1"/>
</dbReference>
<keyword evidence="3" id="KW-1185">Reference proteome</keyword>
<proteinExistence type="predicted"/>
<feature type="transmembrane region" description="Helical" evidence="1">
    <location>
        <begin position="21"/>
        <end position="42"/>
    </location>
</feature>
<organism evidence="2 3">
    <name type="scientific">Otariodibacter oris</name>
    <dbReference type="NCBI Taxonomy" id="1032623"/>
    <lineage>
        <taxon>Bacteria</taxon>
        <taxon>Pseudomonadati</taxon>
        <taxon>Pseudomonadota</taxon>
        <taxon>Gammaproteobacteria</taxon>
        <taxon>Pasteurellales</taxon>
        <taxon>Pasteurellaceae</taxon>
        <taxon>Otariodibacter</taxon>
    </lineage>
</organism>
<dbReference type="PIRSF" id="PIRSF004525">
    <property type="entry name" value="Pilin_peptidase-dep_B_prd"/>
    <property type="match status" value="1"/>
</dbReference>
<dbReference type="EMBL" id="RBJC01000006">
    <property type="protein sequence ID" value="RKR71877.1"/>
    <property type="molecule type" value="Genomic_DNA"/>
</dbReference>
<sequence>MLFRRKNVANVVKIVKPAFSMIEILISLAIGTLLIFSLSKFYSHIYIQHSKNNELLNIQKQTHQLLDYFQQHLQHIGYQGEFREKSNYSLFTDNGKPYSLNSPDCFLFLYDLDSDGCIGHRYKKRSCTTKVKNKTKDISKEIFGFKLKSKSVYIFEDDSMRNCRKERCKQLLTQCHKGKWRKLTALADYAVENLSFRWVEEGKLMRTELAMQSKKYKNIKYSAVIYSYIFNHINP</sequence>
<evidence type="ECO:0000256" key="1">
    <source>
        <dbReference type="SAM" id="Phobius"/>
    </source>
</evidence>
<evidence type="ECO:0000313" key="2">
    <source>
        <dbReference type="EMBL" id="RKR71877.1"/>
    </source>
</evidence>
<dbReference type="Proteomes" id="UP000280099">
    <property type="component" value="Unassembled WGS sequence"/>
</dbReference>
<dbReference type="InterPro" id="IPR016419">
    <property type="entry name" value="Prepilin_Pept-dep_B_prd"/>
</dbReference>
<comment type="caution">
    <text evidence="2">The sequence shown here is derived from an EMBL/GenBank/DDBJ whole genome shotgun (WGS) entry which is preliminary data.</text>
</comment>
<accession>A0A420XGA8</accession>